<reference evidence="3" key="2">
    <citation type="journal article" date="2020" name="Biotechnol. Bioeng.">
        <title>Chromosome-scale scaffolds for the Chinese hamster reference genome assembly to facilitate the study of the CHO epigenome.</title>
        <authorList>
            <person name="Hilliard W."/>
            <person name="MacDonald M."/>
            <person name="Lee K.H."/>
        </authorList>
    </citation>
    <scope>NUCLEOTIDE SEQUENCE [LARGE SCALE GENOMIC DNA]</scope>
    <source>
        <strain evidence="3">17A/GY</strain>
    </source>
</reference>
<dbReference type="AlphaFoldDB" id="A0A9J7GF38"/>
<keyword evidence="3" id="KW-1185">Reference proteome</keyword>
<dbReference type="GO" id="GO:0005829">
    <property type="term" value="C:cytosol"/>
    <property type="evidence" value="ECO:0007669"/>
    <property type="project" value="TreeGrafter"/>
</dbReference>
<dbReference type="InterPro" id="IPR036291">
    <property type="entry name" value="NAD(P)-bd_dom_sf"/>
</dbReference>
<sequence length="272" mass="28912">MDRTVVLITGCSSGIGLHLAVRLASDPSQSFKVYATLRDLKAQGPLLEAARARGCPPGSLQTLELDVRDSESVAAAQACVTEGRVDVLGLPFHEVYCASKFALEGLCESLAILLPRFGVHVSLIECGAVHTAFYEKLEGGPGGALERADAQTRYLFAHYLRGYEQALSEAQDPEEVTELFLTALRAPQPALRYFSTDRFLPLARMRTEDPSGSSYVAAMHQEAFADLQAQEGAEAGAGVLGDPARASSSFICLPGCATPGVTSELCCPASDK</sequence>
<name>A0A9J7GF38_CRIGR</name>
<dbReference type="InterPro" id="IPR002347">
    <property type="entry name" value="SDR_fam"/>
</dbReference>
<evidence type="ECO:0000313" key="4">
    <source>
        <dbReference type="RefSeq" id="XP_027283920.1"/>
    </source>
</evidence>
<dbReference type="GeneID" id="100750866"/>
<organism evidence="3 4">
    <name type="scientific">Cricetulus griseus</name>
    <name type="common">Chinese hamster</name>
    <name type="synonym">Cricetulus barabensis griseus</name>
    <dbReference type="NCBI Taxonomy" id="10029"/>
    <lineage>
        <taxon>Eukaryota</taxon>
        <taxon>Metazoa</taxon>
        <taxon>Chordata</taxon>
        <taxon>Craniata</taxon>
        <taxon>Vertebrata</taxon>
        <taxon>Euteleostomi</taxon>
        <taxon>Mammalia</taxon>
        <taxon>Eutheria</taxon>
        <taxon>Euarchontoglires</taxon>
        <taxon>Glires</taxon>
        <taxon>Rodentia</taxon>
        <taxon>Myomorpha</taxon>
        <taxon>Muroidea</taxon>
        <taxon>Cricetidae</taxon>
        <taxon>Cricetinae</taxon>
        <taxon>Cricetulus</taxon>
    </lineage>
</organism>
<dbReference type="CTD" id="3292"/>
<evidence type="ECO:0000256" key="2">
    <source>
        <dbReference type="ARBA" id="ARBA00023002"/>
    </source>
</evidence>
<dbReference type="GO" id="GO:0004303">
    <property type="term" value="F:estradiol 17-beta-dehydrogenase [NAD(P)+] activity"/>
    <property type="evidence" value="ECO:0007669"/>
    <property type="project" value="TreeGrafter"/>
</dbReference>
<reference evidence="3" key="1">
    <citation type="journal article" date="2018" name="Biotechnol. Bioeng.">
        <title>A reference genome of the Chinese hamster based on a hybrid assembly strategy.</title>
        <authorList>
            <person name="Rupp O."/>
            <person name="MacDonald M.L."/>
            <person name="Li S."/>
            <person name="Dhiman H."/>
            <person name="Polson S."/>
            <person name="Griep S."/>
            <person name="Heffner K."/>
            <person name="Hernandez I."/>
            <person name="Brinkrolf K."/>
            <person name="Jadhav V."/>
            <person name="Samoudi M."/>
            <person name="Hao H."/>
            <person name="Kingham B."/>
            <person name="Goesmann A."/>
            <person name="Betenbaugh M.J."/>
            <person name="Lewis N.E."/>
            <person name="Borth N."/>
            <person name="Lee K.H."/>
        </authorList>
    </citation>
    <scope>NUCLEOTIDE SEQUENCE [LARGE SCALE GENOMIC DNA]</scope>
    <source>
        <strain evidence="3">17A/GY</strain>
    </source>
</reference>
<dbReference type="RefSeq" id="XP_027283920.1">
    <property type="nucleotide sequence ID" value="XM_027428119.2"/>
</dbReference>
<dbReference type="PANTHER" id="PTHR43391">
    <property type="entry name" value="RETINOL DEHYDROGENASE-RELATED"/>
    <property type="match status" value="1"/>
</dbReference>
<dbReference type="SUPFAM" id="SSF51735">
    <property type="entry name" value="NAD(P)-binding Rossmann-fold domains"/>
    <property type="match status" value="1"/>
</dbReference>
<dbReference type="RefSeq" id="XP_027293935.1">
    <property type="nucleotide sequence ID" value="XM_027438134.2"/>
</dbReference>
<protein>
    <submittedName>
        <fullName evidence="4">Estradiol 17-beta-dehydrogenase 1 isoform X2</fullName>
    </submittedName>
</protein>
<dbReference type="Proteomes" id="UP001108280">
    <property type="component" value="Chromosome 7"/>
</dbReference>
<dbReference type="Pfam" id="PF00106">
    <property type="entry name" value="adh_short"/>
    <property type="match status" value="1"/>
</dbReference>
<dbReference type="PRINTS" id="PR00081">
    <property type="entry name" value="GDHRDH"/>
</dbReference>
<dbReference type="PANTHER" id="PTHR43391:SF15">
    <property type="entry name" value="17-BETA-HYDROXYSTEROID DEHYDROGENASE TYPE 1"/>
    <property type="match status" value="1"/>
</dbReference>
<dbReference type="GO" id="GO:0006703">
    <property type="term" value="P:estrogen biosynthetic process"/>
    <property type="evidence" value="ECO:0007669"/>
    <property type="project" value="TreeGrafter"/>
</dbReference>
<reference evidence="4" key="3">
    <citation type="submission" date="2025-08" db="UniProtKB">
        <authorList>
            <consortium name="RefSeq"/>
        </authorList>
    </citation>
    <scope>IDENTIFICATION</scope>
    <source>
        <strain evidence="4">17A/GY</strain>
        <tissue evidence="4">Liver</tissue>
    </source>
</reference>
<comment type="similarity">
    <text evidence="1">Belongs to the short-chain dehydrogenases/reductases (SDR) family.</text>
</comment>
<dbReference type="Gene3D" id="3.40.50.720">
    <property type="entry name" value="NAD(P)-binding Rossmann-like Domain"/>
    <property type="match status" value="2"/>
</dbReference>
<evidence type="ECO:0000256" key="1">
    <source>
        <dbReference type="ARBA" id="ARBA00006484"/>
    </source>
</evidence>
<evidence type="ECO:0000313" key="3">
    <source>
        <dbReference type="Proteomes" id="UP001108280"/>
    </source>
</evidence>
<accession>A0A9J7GF38</accession>
<gene>
    <name evidence="4" type="primary">Hsd17b1</name>
</gene>
<keyword evidence="2" id="KW-0560">Oxidoreductase</keyword>
<proteinExistence type="inferred from homology"/>